<proteinExistence type="predicted"/>
<dbReference type="EMBL" id="JBIRXV010000001">
    <property type="protein sequence ID" value="MFI2319145.1"/>
    <property type="molecule type" value="Genomic_DNA"/>
</dbReference>
<dbReference type="InterPro" id="IPR011545">
    <property type="entry name" value="DEAD/DEAH_box_helicase_dom"/>
</dbReference>
<evidence type="ECO:0000256" key="4">
    <source>
        <dbReference type="ARBA" id="ARBA00022840"/>
    </source>
</evidence>
<evidence type="ECO:0000256" key="3">
    <source>
        <dbReference type="ARBA" id="ARBA00022806"/>
    </source>
</evidence>
<evidence type="ECO:0000259" key="5">
    <source>
        <dbReference type="PROSITE" id="PS51192"/>
    </source>
</evidence>
<gene>
    <name evidence="6" type="ORF">ACH47G_01530</name>
</gene>
<evidence type="ECO:0000256" key="2">
    <source>
        <dbReference type="ARBA" id="ARBA00022801"/>
    </source>
</evidence>
<keyword evidence="1" id="KW-0547">Nucleotide-binding</keyword>
<dbReference type="PANTHER" id="PTHR47961:SF6">
    <property type="entry name" value="DNA-DIRECTED DNA POLYMERASE"/>
    <property type="match status" value="1"/>
</dbReference>
<reference evidence="6 7" key="1">
    <citation type="submission" date="2024-10" db="EMBL/GenBank/DDBJ databases">
        <title>The Natural Products Discovery Center: Release of the First 8490 Sequenced Strains for Exploring Actinobacteria Biosynthetic Diversity.</title>
        <authorList>
            <person name="Kalkreuter E."/>
            <person name="Kautsar S.A."/>
            <person name="Yang D."/>
            <person name="Bader C.D."/>
            <person name="Teijaro C.N."/>
            <person name="Fluegel L."/>
            <person name="Davis C.M."/>
            <person name="Simpson J.R."/>
            <person name="Lauterbach L."/>
            <person name="Steele A.D."/>
            <person name="Gui C."/>
            <person name="Meng S."/>
            <person name="Li G."/>
            <person name="Viehrig K."/>
            <person name="Ye F."/>
            <person name="Su P."/>
            <person name="Kiefer A.F."/>
            <person name="Nichols A."/>
            <person name="Cepeda A.J."/>
            <person name="Yan W."/>
            <person name="Fan B."/>
            <person name="Jiang Y."/>
            <person name="Adhikari A."/>
            <person name="Zheng C.-J."/>
            <person name="Schuster L."/>
            <person name="Cowan T.M."/>
            <person name="Smanski M.J."/>
            <person name="Chevrette M.G."/>
            <person name="De Carvalho L.P.S."/>
            <person name="Shen B."/>
        </authorList>
    </citation>
    <scope>NUCLEOTIDE SEQUENCE [LARGE SCALE GENOMIC DNA]</scope>
    <source>
        <strain evidence="6 7">NPDC019626</strain>
    </source>
</reference>
<dbReference type="InterPro" id="IPR001650">
    <property type="entry name" value="Helicase_C-like"/>
</dbReference>
<keyword evidence="4" id="KW-0067">ATP-binding</keyword>
<evidence type="ECO:0000256" key="1">
    <source>
        <dbReference type="ARBA" id="ARBA00022741"/>
    </source>
</evidence>
<dbReference type="RefSeq" id="WP_396945998.1">
    <property type="nucleotide sequence ID" value="NZ_JBIRXV010000001.1"/>
</dbReference>
<feature type="domain" description="Helicase ATP-binding" evidence="5">
    <location>
        <begin position="318"/>
        <end position="481"/>
    </location>
</feature>
<evidence type="ECO:0000313" key="6">
    <source>
        <dbReference type="EMBL" id="MFI2319145.1"/>
    </source>
</evidence>
<dbReference type="InterPro" id="IPR050474">
    <property type="entry name" value="Hel308_SKI2-like"/>
</dbReference>
<dbReference type="PROSITE" id="PS51192">
    <property type="entry name" value="HELICASE_ATP_BIND_1"/>
    <property type="match status" value="1"/>
</dbReference>
<sequence length="1168" mass="128428">MARDAEELTSILTTATDAGFRGRLLSRGQAQSMIRRAGVLPQGAPRFSPYLDADLLNFGYAVLLASLELLEISDDGAIEQIALAERGFIQSSYAIEAATRNAAPARDLVFHGLIAGAASHLAGYAARAFSLIQASRGSGRLTPMELTLADLLVRDVNSVEQRTQSLRTSPEVSDEALLAAFSADRDTAAFADNDLGQVGPVALLLSENYMSAVSAAMFAIEIGRRDLLEIALEELRLGEQAALDVSAAGPWWVALLTRHLMRGLFDTSLETKIPHEPPPGSIDDAIKWGELRESFVTSLRARRRSEIDLWPSQLHVVDRIFQDQRDLVVALPTSAGKTRIAELAILACLAQNRRTIYVTPLRALSAQTEHILARTFSPLGMRVSSLYGSMGTSDFDEDTLRSSPIVVATPEKLDFALRSDPTVLDDVGLVVLDEGHMIGATEREIRYEAQIQRLLRRPDASTRRILCLSAVFPSGSELDDFVAWITDDDPDGLHRETWRPTQQRFGLVEWRSDHARLSITIGPDQPYIPRYFEAATPRKPRRKPFPNNQREHVIATAWRLVEEGQTVLIFCPQRNWVEPYAPTIIKLHNQGLLDSVLPTNVDLSDALAVGTEWFGADHPILVCLKLGVAIHHGALPGPFRREVERLLQRGSLNVTVASPTLAQGLNLSASAVLFHGLRRGGALLNDAEFANVIGRAGRAFVDTEGLVLYPIFEPNAFRRWSWNKLTQGDGGKGLRSGLIEIGMVLLARITASHGQGLVDRALAYLTGGTDWSLPTVPHESDDDQGAAAEIWRSNLALLDIAILSIVGDGGQDADADAATQILADALHNSLWERQLRRLEIDSAALPELVRSRTKFLWRTATPSQRRGWYLAGLGADAGSELSLASAHIVGLAANAETAIENDDYATATNLLVTIAETIFALSVFEPETELANREEVVRHWVNGSPLGNIPGDPVAVAQFVETDLIYRLVWGIEAAKVYQTAQDHTELLSGTAVAAIETGTFNRSASILIRSGFDHRLAAISAATSTEATFESTAEMRQWIETLDPVYADSDHWPTPESRSAWQEFVARSHRRRSRRWRLQRLNLDEVTWFGAAPDHSTWLRVTEDDSGKIAIWSTGFDQLGEAAARLNRNRQGILRAQRQPKGIGIHLIYHGPGDLIPRIRRRSRPAP</sequence>
<organism evidence="6 7">
    <name type="scientific">Nocardia beijingensis</name>
    <dbReference type="NCBI Taxonomy" id="95162"/>
    <lineage>
        <taxon>Bacteria</taxon>
        <taxon>Bacillati</taxon>
        <taxon>Actinomycetota</taxon>
        <taxon>Actinomycetes</taxon>
        <taxon>Mycobacteriales</taxon>
        <taxon>Nocardiaceae</taxon>
        <taxon>Nocardia</taxon>
    </lineage>
</organism>
<name>A0ABW7W833_9NOCA</name>
<dbReference type="CDD" id="cd17921">
    <property type="entry name" value="DEXHc_Ski2"/>
    <property type="match status" value="1"/>
</dbReference>
<dbReference type="Gene3D" id="3.40.50.300">
    <property type="entry name" value="P-loop containing nucleotide triphosphate hydrolases"/>
    <property type="match status" value="2"/>
</dbReference>
<dbReference type="PANTHER" id="PTHR47961">
    <property type="entry name" value="DNA POLYMERASE THETA, PUTATIVE (AFU_ORTHOLOGUE AFUA_1G05260)-RELATED"/>
    <property type="match status" value="1"/>
</dbReference>
<dbReference type="InterPro" id="IPR027417">
    <property type="entry name" value="P-loop_NTPase"/>
</dbReference>
<protein>
    <submittedName>
        <fullName evidence="6">DEAD/DEAH box helicase</fullName>
    </submittedName>
</protein>
<accession>A0ABW7W833</accession>
<keyword evidence="2" id="KW-0378">Hydrolase</keyword>
<dbReference type="InterPro" id="IPR014001">
    <property type="entry name" value="Helicase_ATP-bd"/>
</dbReference>
<dbReference type="GO" id="GO:0004386">
    <property type="term" value="F:helicase activity"/>
    <property type="evidence" value="ECO:0007669"/>
    <property type="project" value="UniProtKB-KW"/>
</dbReference>
<dbReference type="SMART" id="SM00490">
    <property type="entry name" value="HELICc"/>
    <property type="match status" value="1"/>
</dbReference>
<comment type="caution">
    <text evidence="6">The sequence shown here is derived from an EMBL/GenBank/DDBJ whole genome shotgun (WGS) entry which is preliminary data.</text>
</comment>
<dbReference type="Pfam" id="PF00270">
    <property type="entry name" value="DEAD"/>
    <property type="match status" value="1"/>
</dbReference>
<keyword evidence="7" id="KW-1185">Reference proteome</keyword>
<dbReference type="SUPFAM" id="SSF52540">
    <property type="entry name" value="P-loop containing nucleoside triphosphate hydrolases"/>
    <property type="match status" value="1"/>
</dbReference>
<evidence type="ECO:0000313" key="7">
    <source>
        <dbReference type="Proteomes" id="UP001611450"/>
    </source>
</evidence>
<keyword evidence="3 6" id="KW-0347">Helicase</keyword>
<dbReference type="SMART" id="SM00487">
    <property type="entry name" value="DEXDc"/>
    <property type="match status" value="1"/>
</dbReference>
<dbReference type="Proteomes" id="UP001611450">
    <property type="component" value="Unassembled WGS sequence"/>
</dbReference>